<evidence type="ECO:0000256" key="11">
    <source>
        <dbReference type="ARBA" id="ARBA00032707"/>
    </source>
</evidence>
<keyword evidence="16" id="KW-1185">Reference proteome</keyword>
<dbReference type="NCBIfam" id="TIGR00753">
    <property type="entry name" value="undec_PP_bacA"/>
    <property type="match status" value="1"/>
</dbReference>
<comment type="similarity">
    <text evidence="2 14">Belongs to the UppP family.</text>
</comment>
<reference evidence="15" key="1">
    <citation type="journal article" date="2014" name="Int. J. Syst. Evol. Microbiol.">
        <title>Complete genome sequence of Corynebacterium casei LMG S-19264T (=DSM 44701T), isolated from a smear-ripened cheese.</title>
        <authorList>
            <consortium name="US DOE Joint Genome Institute (JGI-PGF)"/>
            <person name="Walter F."/>
            <person name="Albersmeier A."/>
            <person name="Kalinowski J."/>
            <person name="Ruckert C."/>
        </authorList>
    </citation>
    <scope>NUCLEOTIDE SEQUENCE</scope>
    <source>
        <strain evidence="15">NBRC 101628</strain>
    </source>
</reference>
<dbReference type="GO" id="GO:0071555">
    <property type="term" value="P:cell wall organization"/>
    <property type="evidence" value="ECO:0007669"/>
    <property type="project" value="UniProtKB-KW"/>
</dbReference>
<comment type="caution">
    <text evidence="15">The sequence shown here is derived from an EMBL/GenBank/DDBJ whole genome shotgun (WGS) entry which is preliminary data.</text>
</comment>
<keyword evidence="5 14" id="KW-1003">Cell membrane</keyword>
<name>A0AA37RYH0_9GAMM</name>
<dbReference type="NCBIfam" id="NF001393">
    <property type="entry name" value="PRK00281.2-4"/>
    <property type="match status" value="1"/>
</dbReference>
<evidence type="ECO:0000313" key="15">
    <source>
        <dbReference type="EMBL" id="GLP97244.1"/>
    </source>
</evidence>
<dbReference type="PANTHER" id="PTHR30622">
    <property type="entry name" value="UNDECAPRENYL-DIPHOSPHATASE"/>
    <property type="match status" value="1"/>
</dbReference>
<evidence type="ECO:0000256" key="3">
    <source>
        <dbReference type="ARBA" id="ARBA00012374"/>
    </source>
</evidence>
<dbReference type="HAMAP" id="MF_01006">
    <property type="entry name" value="Undec_diphosphatase"/>
    <property type="match status" value="1"/>
</dbReference>
<dbReference type="GO" id="GO:0046677">
    <property type="term" value="P:response to antibiotic"/>
    <property type="evidence" value="ECO:0007669"/>
    <property type="project" value="UniProtKB-UniRule"/>
</dbReference>
<dbReference type="EMBL" id="BSNC01000006">
    <property type="protein sequence ID" value="GLP97244.1"/>
    <property type="molecule type" value="Genomic_DNA"/>
</dbReference>
<gene>
    <name evidence="14 15" type="primary">uppP</name>
    <name evidence="15" type="ORF">GCM10007895_25510</name>
</gene>
<organism evidence="15 16">
    <name type="scientific">Paraferrimonas sedimenticola</name>
    <dbReference type="NCBI Taxonomy" id="375674"/>
    <lineage>
        <taxon>Bacteria</taxon>
        <taxon>Pseudomonadati</taxon>
        <taxon>Pseudomonadota</taxon>
        <taxon>Gammaproteobacteria</taxon>
        <taxon>Alteromonadales</taxon>
        <taxon>Ferrimonadaceae</taxon>
        <taxon>Paraferrimonas</taxon>
    </lineage>
</organism>
<keyword evidence="8 14" id="KW-1133">Transmembrane helix</keyword>
<keyword evidence="10 14" id="KW-0046">Antibiotic resistance</keyword>
<dbReference type="Proteomes" id="UP001161422">
    <property type="component" value="Unassembled WGS sequence"/>
</dbReference>
<evidence type="ECO:0000256" key="12">
    <source>
        <dbReference type="ARBA" id="ARBA00032932"/>
    </source>
</evidence>
<keyword evidence="14" id="KW-0573">Peptidoglycan synthesis</keyword>
<protein>
    <recommendedName>
        <fullName evidence="4 14">Undecaprenyl-diphosphatase</fullName>
        <ecNumber evidence="3 14">3.6.1.27</ecNumber>
    </recommendedName>
    <alternativeName>
        <fullName evidence="12 14">Bacitracin resistance protein</fullName>
    </alternativeName>
    <alternativeName>
        <fullName evidence="11 14">Undecaprenyl pyrophosphate phosphatase</fullName>
    </alternativeName>
</protein>
<feature type="transmembrane region" description="Helical" evidence="14">
    <location>
        <begin position="213"/>
        <end position="236"/>
    </location>
</feature>
<evidence type="ECO:0000256" key="6">
    <source>
        <dbReference type="ARBA" id="ARBA00022692"/>
    </source>
</evidence>
<evidence type="ECO:0000256" key="13">
    <source>
        <dbReference type="ARBA" id="ARBA00047594"/>
    </source>
</evidence>
<evidence type="ECO:0000256" key="10">
    <source>
        <dbReference type="ARBA" id="ARBA00023251"/>
    </source>
</evidence>
<feature type="transmembrane region" description="Helical" evidence="14">
    <location>
        <begin position="188"/>
        <end position="207"/>
    </location>
</feature>
<reference evidence="15" key="2">
    <citation type="submission" date="2023-01" db="EMBL/GenBank/DDBJ databases">
        <title>Draft genome sequence of Paraferrimonas sedimenticola strain NBRC 101628.</title>
        <authorList>
            <person name="Sun Q."/>
            <person name="Mori K."/>
        </authorList>
    </citation>
    <scope>NUCLEOTIDE SEQUENCE</scope>
    <source>
        <strain evidence="15">NBRC 101628</strain>
    </source>
</reference>
<dbReference type="Pfam" id="PF02673">
    <property type="entry name" value="BacA"/>
    <property type="match status" value="1"/>
</dbReference>
<feature type="transmembrane region" description="Helical" evidence="14">
    <location>
        <begin position="84"/>
        <end position="102"/>
    </location>
</feature>
<keyword evidence="7 14" id="KW-0378">Hydrolase</keyword>
<evidence type="ECO:0000256" key="9">
    <source>
        <dbReference type="ARBA" id="ARBA00023136"/>
    </source>
</evidence>
<keyword evidence="14" id="KW-0961">Cell wall biogenesis/degradation</keyword>
<proteinExistence type="inferred from homology"/>
<evidence type="ECO:0000256" key="14">
    <source>
        <dbReference type="HAMAP-Rule" id="MF_01006"/>
    </source>
</evidence>
<comment type="function">
    <text evidence="14">Catalyzes the dephosphorylation of undecaprenyl diphosphate (UPP). Confers resistance to bacitracin.</text>
</comment>
<dbReference type="RefSeq" id="WP_095504895.1">
    <property type="nucleotide sequence ID" value="NZ_BSNC01000006.1"/>
</dbReference>
<keyword evidence="9 14" id="KW-0472">Membrane</keyword>
<comment type="catalytic activity">
    <reaction evidence="13 14">
        <text>di-trans,octa-cis-undecaprenyl diphosphate + H2O = di-trans,octa-cis-undecaprenyl phosphate + phosphate + H(+)</text>
        <dbReference type="Rhea" id="RHEA:28094"/>
        <dbReference type="ChEBI" id="CHEBI:15377"/>
        <dbReference type="ChEBI" id="CHEBI:15378"/>
        <dbReference type="ChEBI" id="CHEBI:43474"/>
        <dbReference type="ChEBI" id="CHEBI:58405"/>
        <dbReference type="ChEBI" id="CHEBI:60392"/>
        <dbReference type="EC" id="3.6.1.27"/>
    </reaction>
</comment>
<evidence type="ECO:0000256" key="2">
    <source>
        <dbReference type="ARBA" id="ARBA00010621"/>
    </source>
</evidence>
<feature type="transmembrane region" description="Helical" evidence="14">
    <location>
        <begin position="114"/>
        <end position="130"/>
    </location>
</feature>
<evidence type="ECO:0000256" key="8">
    <source>
        <dbReference type="ARBA" id="ARBA00022989"/>
    </source>
</evidence>
<feature type="transmembrane region" description="Helical" evidence="14">
    <location>
        <begin position="248"/>
        <end position="264"/>
    </location>
</feature>
<evidence type="ECO:0000313" key="16">
    <source>
        <dbReference type="Proteomes" id="UP001161422"/>
    </source>
</evidence>
<feature type="transmembrane region" description="Helical" evidence="14">
    <location>
        <begin position="150"/>
        <end position="176"/>
    </location>
</feature>
<dbReference type="GO" id="GO:0009252">
    <property type="term" value="P:peptidoglycan biosynthetic process"/>
    <property type="evidence" value="ECO:0007669"/>
    <property type="project" value="UniProtKB-KW"/>
</dbReference>
<dbReference type="GO" id="GO:0005886">
    <property type="term" value="C:plasma membrane"/>
    <property type="evidence" value="ECO:0007669"/>
    <property type="project" value="UniProtKB-SubCell"/>
</dbReference>
<evidence type="ECO:0000256" key="5">
    <source>
        <dbReference type="ARBA" id="ARBA00022475"/>
    </source>
</evidence>
<comment type="miscellaneous">
    <text evidence="14">Bacitracin is thought to be involved in the inhibition of peptidoglycan synthesis by sequestering undecaprenyl diphosphate, thereby reducing the pool of lipid carrier available.</text>
</comment>
<dbReference type="InterPro" id="IPR003824">
    <property type="entry name" value="UppP"/>
</dbReference>
<evidence type="ECO:0000256" key="1">
    <source>
        <dbReference type="ARBA" id="ARBA00004651"/>
    </source>
</evidence>
<dbReference type="EC" id="3.6.1.27" evidence="3 14"/>
<feature type="transmembrane region" description="Helical" evidence="14">
    <location>
        <begin position="6"/>
        <end position="29"/>
    </location>
</feature>
<dbReference type="PANTHER" id="PTHR30622:SF4">
    <property type="entry name" value="UNDECAPRENYL-DIPHOSPHATASE"/>
    <property type="match status" value="1"/>
</dbReference>
<sequence length="265" mass="28597">MDTIQLLFLAIIQGLTEFLPISSSAHLILPSAIFGWPDQGLAFDVSVHVGSLAAVMLYFRKDVVQLLTAWFGSLAGKHSAESRLAWLIILATIPAVLAGLMFSDLVSTVLRGPWVIALTTIVFGLLLWYADRNPPQVQDEKSLTFKQALFVGVAQAIAIIPGTSRSGITITAGLMLGLTRTAAARLSFLMSIPTILGAGTLMTTKLVKSGEAVIWNELALGAVVSFVAAYLCIHFFMKIIARMGMTPFVIYRLLLGAVLVYLFVL</sequence>
<dbReference type="GO" id="GO:0050380">
    <property type="term" value="F:undecaprenyl-diphosphatase activity"/>
    <property type="evidence" value="ECO:0007669"/>
    <property type="project" value="UniProtKB-UniRule"/>
</dbReference>
<accession>A0AA37RYH0</accession>
<keyword evidence="6 14" id="KW-0812">Transmembrane</keyword>
<evidence type="ECO:0000256" key="7">
    <source>
        <dbReference type="ARBA" id="ARBA00022801"/>
    </source>
</evidence>
<dbReference type="AlphaFoldDB" id="A0AA37RYH0"/>
<keyword evidence="14" id="KW-0133">Cell shape</keyword>
<dbReference type="GO" id="GO:0008360">
    <property type="term" value="P:regulation of cell shape"/>
    <property type="evidence" value="ECO:0007669"/>
    <property type="project" value="UniProtKB-KW"/>
</dbReference>
<evidence type="ECO:0000256" key="4">
    <source>
        <dbReference type="ARBA" id="ARBA00021581"/>
    </source>
</evidence>
<comment type="subcellular location">
    <subcellularLocation>
        <location evidence="1 14">Cell membrane</location>
        <topology evidence="1 14">Multi-pass membrane protein</topology>
    </subcellularLocation>
</comment>